<keyword evidence="6" id="KW-0560">Oxidoreductase</keyword>
<protein>
    <recommendedName>
        <fullName evidence="9 10">Glucose-methanol-choline oxidoreductase N-terminal domain-containing protein</fullName>
    </recommendedName>
</protein>
<dbReference type="Pfam" id="PF00732">
    <property type="entry name" value="GMC_oxred_N"/>
    <property type="match status" value="1"/>
</dbReference>
<keyword evidence="4" id="KW-0732">Signal</keyword>
<feature type="domain" description="Glucose-methanol-choline oxidoreductase N-terminal" evidence="9">
    <location>
        <begin position="99"/>
        <end position="122"/>
    </location>
</feature>
<evidence type="ECO:0000256" key="7">
    <source>
        <dbReference type="ARBA" id="ARBA00023180"/>
    </source>
</evidence>
<evidence type="ECO:0000256" key="2">
    <source>
        <dbReference type="ARBA" id="ARBA00010790"/>
    </source>
</evidence>
<dbReference type="PIRSF" id="PIRSF000137">
    <property type="entry name" value="Alcohol_oxidase"/>
    <property type="match status" value="1"/>
</dbReference>
<dbReference type="InterPro" id="IPR007867">
    <property type="entry name" value="GMC_OxRtase_C"/>
</dbReference>
<dbReference type="Gene3D" id="3.50.50.60">
    <property type="entry name" value="FAD/NAD(P)-binding domain"/>
    <property type="match status" value="1"/>
</dbReference>
<keyword evidence="3 8" id="KW-0285">Flavoprotein</keyword>
<dbReference type="PROSITE" id="PS00623">
    <property type="entry name" value="GMC_OXRED_1"/>
    <property type="match status" value="1"/>
</dbReference>
<name>A0ABR3JQZ5_9AGAR</name>
<evidence type="ECO:0000256" key="5">
    <source>
        <dbReference type="ARBA" id="ARBA00022827"/>
    </source>
</evidence>
<dbReference type="Proteomes" id="UP001556367">
    <property type="component" value="Unassembled WGS sequence"/>
</dbReference>
<evidence type="ECO:0000256" key="8">
    <source>
        <dbReference type="RuleBase" id="RU003968"/>
    </source>
</evidence>
<comment type="cofactor">
    <cofactor evidence="1">
        <name>FAD</name>
        <dbReference type="ChEBI" id="CHEBI:57692"/>
    </cofactor>
</comment>
<accession>A0ABR3JQZ5</accession>
<evidence type="ECO:0000256" key="3">
    <source>
        <dbReference type="ARBA" id="ARBA00022630"/>
    </source>
</evidence>
<dbReference type="SUPFAM" id="SSF51905">
    <property type="entry name" value="FAD/NAD(P)-binding domain"/>
    <property type="match status" value="1"/>
</dbReference>
<dbReference type="InterPro" id="IPR036188">
    <property type="entry name" value="FAD/NAD-bd_sf"/>
</dbReference>
<keyword evidence="5 8" id="KW-0274">FAD</keyword>
<dbReference type="Pfam" id="PF05199">
    <property type="entry name" value="GMC_oxred_C"/>
    <property type="match status" value="1"/>
</dbReference>
<dbReference type="PANTHER" id="PTHR11552">
    <property type="entry name" value="GLUCOSE-METHANOL-CHOLINE GMC OXIDOREDUCTASE"/>
    <property type="match status" value="1"/>
</dbReference>
<dbReference type="InterPro" id="IPR012132">
    <property type="entry name" value="GMC_OxRdtase"/>
</dbReference>
<evidence type="ECO:0000256" key="4">
    <source>
        <dbReference type="ARBA" id="ARBA00022729"/>
    </source>
</evidence>
<dbReference type="InterPro" id="IPR000172">
    <property type="entry name" value="GMC_OxRdtase_N"/>
</dbReference>
<comment type="caution">
    <text evidence="11">The sequence shown here is derived from an EMBL/GenBank/DDBJ whole genome shotgun (WGS) entry which is preliminary data.</text>
</comment>
<keyword evidence="7" id="KW-0325">Glycoprotein</keyword>
<evidence type="ECO:0000259" key="10">
    <source>
        <dbReference type="PROSITE" id="PS00624"/>
    </source>
</evidence>
<evidence type="ECO:0000313" key="12">
    <source>
        <dbReference type="Proteomes" id="UP001556367"/>
    </source>
</evidence>
<keyword evidence="12" id="KW-1185">Reference proteome</keyword>
<evidence type="ECO:0000313" key="11">
    <source>
        <dbReference type="EMBL" id="KAL0957870.1"/>
    </source>
</evidence>
<dbReference type="SUPFAM" id="SSF54373">
    <property type="entry name" value="FAD-linked reductases, C-terminal domain"/>
    <property type="match status" value="1"/>
</dbReference>
<dbReference type="Gene3D" id="3.30.560.10">
    <property type="entry name" value="Glucose Oxidase, domain 3"/>
    <property type="match status" value="1"/>
</dbReference>
<gene>
    <name evidence="11" type="ORF">HGRIS_000053</name>
</gene>
<dbReference type="EMBL" id="JASNQZ010000004">
    <property type="protein sequence ID" value="KAL0957870.1"/>
    <property type="molecule type" value="Genomic_DNA"/>
</dbReference>
<organism evidence="11 12">
    <name type="scientific">Hohenbuehelia grisea</name>
    <dbReference type="NCBI Taxonomy" id="104357"/>
    <lineage>
        <taxon>Eukaryota</taxon>
        <taxon>Fungi</taxon>
        <taxon>Dikarya</taxon>
        <taxon>Basidiomycota</taxon>
        <taxon>Agaricomycotina</taxon>
        <taxon>Agaricomycetes</taxon>
        <taxon>Agaricomycetidae</taxon>
        <taxon>Agaricales</taxon>
        <taxon>Pleurotineae</taxon>
        <taxon>Pleurotaceae</taxon>
        <taxon>Hohenbuehelia</taxon>
    </lineage>
</organism>
<sequence length="621" mass="66556">MRAFGTFLILSGFLKALVLGYDYVVIGGGTAGLTVAARLSENPRISVAVLEAGSFVEDLPEVFIPGLFGNGQAFTTLNWGYSTVPQAHLNNRTSGIAAGKALGGSTTINAMEFLRAGKEQYDSWGALNNDPTWTWNALLRYFKKSESFTPPNSFQTQVGGVRFKPEVHGFSGPVKLGYANFFFPQMSLWRQAMVHLGFASSPDPSNGDPHAVGVPTQSIDPKNFTRCSAVCAHYLPNSGRTNLHVITNATVTRILWKKTVPKSGPLVASAVEYLLDGRRIIANASKEVVLAAGTLGSPKILELSGVGNATILKAAGIDTVLDLPTVGENLADHVHGSTTAFTNASLTIDAARLDPQFVPTQLNLWFQNRTGVLTGFPVSLGLAAPSDLLSRSRRNSLIASARQNIGRYASTFSNGNPKLARGIAAQYQLVLDLYARDKSLPVELNIIPGYAGTVPATDLPPRSFSTITGTFYMPLARGRTHIASSDPNAFPIIDPAYWAHPLDVAMQVAGIQFARKTLTAPPMDSIFQGEFEPGSNRTSDADVEAWLRGIVASDNHETGTLAMMPKELGGVVDTKLKVYGTANVRVVDASIIPIPVSAHMVSTVYMIGERATDIIKQAMHI</sequence>
<dbReference type="PANTHER" id="PTHR11552:SF201">
    <property type="entry name" value="GLUCOSE-METHANOL-CHOLINE OXIDOREDUCTASE N-TERMINAL DOMAIN-CONTAINING PROTEIN"/>
    <property type="match status" value="1"/>
</dbReference>
<comment type="similarity">
    <text evidence="2 8">Belongs to the GMC oxidoreductase family.</text>
</comment>
<proteinExistence type="inferred from homology"/>
<reference evidence="12" key="1">
    <citation type="submission" date="2024-06" db="EMBL/GenBank/DDBJ databases">
        <title>Multi-omics analyses provide insights into the biosynthesis of the anticancer antibiotic pleurotin in Hohenbuehelia grisea.</title>
        <authorList>
            <person name="Weaver J.A."/>
            <person name="Alberti F."/>
        </authorList>
    </citation>
    <scope>NUCLEOTIDE SEQUENCE [LARGE SCALE GENOMIC DNA]</scope>
    <source>
        <strain evidence="12">T-177</strain>
    </source>
</reference>
<evidence type="ECO:0000256" key="6">
    <source>
        <dbReference type="ARBA" id="ARBA00023002"/>
    </source>
</evidence>
<feature type="domain" description="Glucose-methanol-choline oxidoreductase N-terminal" evidence="10">
    <location>
        <begin position="293"/>
        <end position="307"/>
    </location>
</feature>
<dbReference type="PROSITE" id="PS00624">
    <property type="entry name" value="GMC_OXRED_2"/>
    <property type="match status" value="1"/>
</dbReference>
<evidence type="ECO:0000259" key="9">
    <source>
        <dbReference type="PROSITE" id="PS00623"/>
    </source>
</evidence>
<evidence type="ECO:0000256" key="1">
    <source>
        <dbReference type="ARBA" id="ARBA00001974"/>
    </source>
</evidence>